<dbReference type="EMBL" id="PCSZ01000076">
    <property type="protein sequence ID" value="PIP60235.1"/>
    <property type="molecule type" value="Genomic_DNA"/>
</dbReference>
<keyword evidence="3 6" id="KW-0731">Sigma factor</keyword>
<proteinExistence type="inferred from homology"/>
<dbReference type="PROSITE" id="PS01063">
    <property type="entry name" value="SIGMA70_ECF"/>
    <property type="match status" value="1"/>
</dbReference>
<evidence type="ECO:0000259" key="8">
    <source>
        <dbReference type="Pfam" id="PF08281"/>
    </source>
</evidence>
<gene>
    <name evidence="9" type="ORF">COX00_04215</name>
</gene>
<dbReference type="SUPFAM" id="SSF88659">
    <property type="entry name" value="Sigma3 and sigma4 domains of RNA polymerase sigma factors"/>
    <property type="match status" value="1"/>
</dbReference>
<dbReference type="Pfam" id="PF04542">
    <property type="entry name" value="Sigma70_r2"/>
    <property type="match status" value="1"/>
</dbReference>
<keyword evidence="5 6" id="KW-0804">Transcription</keyword>
<dbReference type="InterPro" id="IPR013324">
    <property type="entry name" value="RNA_pol_sigma_r3/r4-like"/>
</dbReference>
<dbReference type="SUPFAM" id="SSF88946">
    <property type="entry name" value="Sigma2 domain of RNA polymerase sigma factors"/>
    <property type="match status" value="1"/>
</dbReference>
<dbReference type="AlphaFoldDB" id="A0A2H0BRD6"/>
<keyword evidence="4 6" id="KW-0238">DNA-binding</keyword>
<evidence type="ECO:0000256" key="1">
    <source>
        <dbReference type="ARBA" id="ARBA00010641"/>
    </source>
</evidence>
<dbReference type="Gene3D" id="1.10.10.10">
    <property type="entry name" value="Winged helix-like DNA-binding domain superfamily/Winged helix DNA-binding domain"/>
    <property type="match status" value="1"/>
</dbReference>
<keyword evidence="2 6" id="KW-0805">Transcription regulation</keyword>
<dbReference type="InterPro" id="IPR013249">
    <property type="entry name" value="RNA_pol_sigma70_r4_t2"/>
</dbReference>
<sequence length="195" mass="22878">MTEPGRSEPTNEELVAQTLKDRDVYSVLIHRFERPLLRYIKRLTNVDEMGAEDILQEVFIKAYVNLRGFDPAQKFSSWIYRIARNEVISQFRKRDRRPEGHTYELGEDVINRLRDDMDLSKDIDRAFLQEAMADALSKMDAKYREVLVLKYLEEKDYSEISDILQKPEGTIATLLHRAKKQLRESANLLSIKEAL</sequence>
<dbReference type="GO" id="GO:0006352">
    <property type="term" value="P:DNA-templated transcription initiation"/>
    <property type="evidence" value="ECO:0007669"/>
    <property type="project" value="InterPro"/>
</dbReference>
<dbReference type="InterPro" id="IPR000838">
    <property type="entry name" value="RNA_pol_sigma70_ECF_CS"/>
</dbReference>
<protein>
    <recommendedName>
        <fullName evidence="6">RNA polymerase sigma factor</fullName>
    </recommendedName>
</protein>
<comment type="caution">
    <text evidence="9">The sequence shown here is derived from an EMBL/GenBank/DDBJ whole genome shotgun (WGS) entry which is preliminary data.</text>
</comment>
<name>A0A2H0BRD6_9BACT</name>
<dbReference type="CDD" id="cd06171">
    <property type="entry name" value="Sigma70_r4"/>
    <property type="match status" value="1"/>
</dbReference>
<evidence type="ECO:0000256" key="6">
    <source>
        <dbReference type="RuleBase" id="RU000716"/>
    </source>
</evidence>
<evidence type="ECO:0000313" key="10">
    <source>
        <dbReference type="Proteomes" id="UP000231581"/>
    </source>
</evidence>
<evidence type="ECO:0000256" key="2">
    <source>
        <dbReference type="ARBA" id="ARBA00023015"/>
    </source>
</evidence>
<comment type="similarity">
    <text evidence="1 6">Belongs to the sigma-70 factor family. ECF subfamily.</text>
</comment>
<reference evidence="9 10" key="1">
    <citation type="submission" date="2017-09" db="EMBL/GenBank/DDBJ databases">
        <title>Depth-based differentiation of microbial function through sediment-hosted aquifers and enrichment of novel symbionts in the deep terrestrial subsurface.</title>
        <authorList>
            <person name="Probst A.J."/>
            <person name="Ladd B."/>
            <person name="Jarett J.K."/>
            <person name="Geller-Mcgrath D.E."/>
            <person name="Sieber C.M."/>
            <person name="Emerson J.B."/>
            <person name="Anantharaman K."/>
            <person name="Thomas B.C."/>
            <person name="Malmstrom R."/>
            <person name="Stieglmeier M."/>
            <person name="Klingl A."/>
            <person name="Woyke T."/>
            <person name="Ryan C.M."/>
            <person name="Banfield J.F."/>
        </authorList>
    </citation>
    <scope>NUCLEOTIDE SEQUENCE [LARGE SCALE GENOMIC DNA]</scope>
    <source>
        <strain evidence="9">CG22_combo_CG10-13_8_21_14_all_47_17</strain>
    </source>
</reference>
<dbReference type="InterPro" id="IPR013325">
    <property type="entry name" value="RNA_pol_sigma_r2"/>
</dbReference>
<dbReference type="Proteomes" id="UP000231581">
    <property type="component" value="Unassembled WGS sequence"/>
</dbReference>
<evidence type="ECO:0000313" key="9">
    <source>
        <dbReference type="EMBL" id="PIP60235.1"/>
    </source>
</evidence>
<evidence type="ECO:0000256" key="5">
    <source>
        <dbReference type="ARBA" id="ARBA00023163"/>
    </source>
</evidence>
<dbReference type="InterPro" id="IPR039425">
    <property type="entry name" value="RNA_pol_sigma-70-like"/>
</dbReference>
<dbReference type="Pfam" id="PF08281">
    <property type="entry name" value="Sigma70_r4_2"/>
    <property type="match status" value="1"/>
</dbReference>
<evidence type="ECO:0000256" key="3">
    <source>
        <dbReference type="ARBA" id="ARBA00023082"/>
    </source>
</evidence>
<evidence type="ECO:0000259" key="7">
    <source>
        <dbReference type="Pfam" id="PF04542"/>
    </source>
</evidence>
<organism evidence="9 10">
    <name type="scientific">Candidatus Uhrbacteria bacterium CG22_combo_CG10-13_8_21_14_all_47_17</name>
    <dbReference type="NCBI Taxonomy" id="1975041"/>
    <lineage>
        <taxon>Bacteria</taxon>
        <taxon>Candidatus Uhriibacteriota</taxon>
    </lineage>
</organism>
<dbReference type="InterPro" id="IPR007627">
    <property type="entry name" value="RNA_pol_sigma70_r2"/>
</dbReference>
<dbReference type="Gene3D" id="1.10.1740.10">
    <property type="match status" value="1"/>
</dbReference>
<dbReference type="InterPro" id="IPR014284">
    <property type="entry name" value="RNA_pol_sigma-70_dom"/>
</dbReference>
<dbReference type="GO" id="GO:0016987">
    <property type="term" value="F:sigma factor activity"/>
    <property type="evidence" value="ECO:0007669"/>
    <property type="project" value="UniProtKB-KW"/>
</dbReference>
<feature type="domain" description="RNA polymerase sigma factor 70 region 4 type 2" evidence="8">
    <location>
        <begin position="130"/>
        <end position="182"/>
    </location>
</feature>
<dbReference type="PANTHER" id="PTHR43133">
    <property type="entry name" value="RNA POLYMERASE ECF-TYPE SIGMA FACTO"/>
    <property type="match status" value="1"/>
</dbReference>
<evidence type="ECO:0000256" key="4">
    <source>
        <dbReference type="ARBA" id="ARBA00023125"/>
    </source>
</evidence>
<dbReference type="NCBIfam" id="TIGR02937">
    <property type="entry name" value="sigma70-ECF"/>
    <property type="match status" value="1"/>
</dbReference>
<dbReference type="GO" id="GO:0003677">
    <property type="term" value="F:DNA binding"/>
    <property type="evidence" value="ECO:0007669"/>
    <property type="project" value="UniProtKB-KW"/>
</dbReference>
<accession>A0A2H0BRD6</accession>
<dbReference type="InterPro" id="IPR036388">
    <property type="entry name" value="WH-like_DNA-bd_sf"/>
</dbReference>
<dbReference type="PANTHER" id="PTHR43133:SF51">
    <property type="entry name" value="RNA POLYMERASE SIGMA FACTOR"/>
    <property type="match status" value="1"/>
</dbReference>
<feature type="domain" description="RNA polymerase sigma-70 region 2" evidence="7">
    <location>
        <begin position="28"/>
        <end position="97"/>
    </location>
</feature>